<reference evidence="1 2" key="1">
    <citation type="journal article" date="2015" name="Genome Biol.">
        <title>Comparative genomics of Steinernema reveals deeply conserved gene regulatory networks.</title>
        <authorList>
            <person name="Dillman A.R."/>
            <person name="Macchietto M."/>
            <person name="Porter C.F."/>
            <person name="Rogers A."/>
            <person name="Williams B."/>
            <person name="Antoshechkin I."/>
            <person name="Lee M.M."/>
            <person name="Goodwin Z."/>
            <person name="Lu X."/>
            <person name="Lewis E.E."/>
            <person name="Goodrich-Blair H."/>
            <person name="Stock S.P."/>
            <person name="Adams B.J."/>
            <person name="Sternberg P.W."/>
            <person name="Mortazavi A."/>
        </authorList>
    </citation>
    <scope>NUCLEOTIDE SEQUENCE [LARGE SCALE GENOMIC DNA]</scope>
    <source>
        <strain evidence="1 2">ALL</strain>
    </source>
</reference>
<sequence length="433" mass="47586">MPTSSSKTSNYVPLPTQKLFAASYSLKSSSAAFCFKMNQGFGELKQIYEAPRQEASHRGQAGPFKPEYGYIATLADPQSDGGYSSLSSTQLKRGSQLQHSTYMDMVQASPMGQDAKTAAVTSLGYAKTFKDESSSQQMKGLQHQQLQNVAFMQPAPMGQEQTPAAYGSSGHPDINGNQGVPQVPWSHDAQDVSSAETIWSCSVQQWQAFYCQQWQAAYAQQMTMHQAAINGRSPTAQCMVRSSVFAKPHCGISRIVGSASTAGKRGTSPTTAPCPGTPESGCATDAVRLAMFPGIARQRSATAANSLATRLRIAPSGDIRGVSTVFENLQFLEFSFDMRLLDFEDQGSKKRILILDLFHISCLICQLCYVCFWNLSPPVSGIQACYLRALFWGWATWITMDEVNCWGQKSHKWGSNVREFRAWIYALKRQDIA</sequence>
<reference evidence="1 2" key="2">
    <citation type="journal article" date="2019" name="G3 (Bethesda)">
        <title>Hybrid Assembly of the Genome of the Entomopathogenic Nematode Steinernema carpocapsae Identifies the X-Chromosome.</title>
        <authorList>
            <person name="Serra L."/>
            <person name="Macchietto M."/>
            <person name="Macias-Munoz A."/>
            <person name="McGill C.J."/>
            <person name="Rodriguez I.M."/>
            <person name="Rodriguez B."/>
            <person name="Murad R."/>
            <person name="Mortazavi A."/>
        </authorList>
    </citation>
    <scope>NUCLEOTIDE SEQUENCE [LARGE SCALE GENOMIC DNA]</scope>
    <source>
        <strain evidence="1 2">ALL</strain>
    </source>
</reference>
<evidence type="ECO:0000313" key="2">
    <source>
        <dbReference type="Proteomes" id="UP000298663"/>
    </source>
</evidence>
<accession>A0A4U5PJM1</accession>
<gene>
    <name evidence="1" type="ORF">L596_010414</name>
</gene>
<evidence type="ECO:0000313" key="1">
    <source>
        <dbReference type="EMBL" id="TKR96394.1"/>
    </source>
</evidence>
<organism evidence="1 2">
    <name type="scientific">Steinernema carpocapsae</name>
    <name type="common">Entomopathogenic nematode</name>
    <dbReference type="NCBI Taxonomy" id="34508"/>
    <lineage>
        <taxon>Eukaryota</taxon>
        <taxon>Metazoa</taxon>
        <taxon>Ecdysozoa</taxon>
        <taxon>Nematoda</taxon>
        <taxon>Chromadorea</taxon>
        <taxon>Rhabditida</taxon>
        <taxon>Tylenchina</taxon>
        <taxon>Panagrolaimomorpha</taxon>
        <taxon>Strongyloidoidea</taxon>
        <taxon>Steinernematidae</taxon>
        <taxon>Steinernema</taxon>
    </lineage>
</organism>
<comment type="caution">
    <text evidence="1">The sequence shown here is derived from an EMBL/GenBank/DDBJ whole genome shotgun (WGS) entry which is preliminary data.</text>
</comment>
<dbReference type="EMBL" id="AZBU02000002">
    <property type="protein sequence ID" value="TKR96394.1"/>
    <property type="molecule type" value="Genomic_DNA"/>
</dbReference>
<keyword evidence="2" id="KW-1185">Reference proteome</keyword>
<protein>
    <submittedName>
        <fullName evidence="1">Uncharacterized protein</fullName>
    </submittedName>
</protein>
<dbReference type="Proteomes" id="UP000298663">
    <property type="component" value="Unassembled WGS sequence"/>
</dbReference>
<dbReference type="AlphaFoldDB" id="A0A4U5PJM1"/>
<proteinExistence type="predicted"/>
<name>A0A4U5PJM1_STECR</name>